<protein>
    <submittedName>
        <fullName evidence="1">Uncharacterized protein</fullName>
    </submittedName>
</protein>
<reference evidence="1 2" key="1">
    <citation type="journal article" date="2021" name="Elife">
        <title>Chloroplast acquisition without the gene transfer in kleptoplastic sea slugs, Plakobranchus ocellatus.</title>
        <authorList>
            <person name="Maeda T."/>
            <person name="Takahashi S."/>
            <person name="Yoshida T."/>
            <person name="Shimamura S."/>
            <person name="Takaki Y."/>
            <person name="Nagai Y."/>
            <person name="Toyoda A."/>
            <person name="Suzuki Y."/>
            <person name="Arimoto A."/>
            <person name="Ishii H."/>
            <person name="Satoh N."/>
            <person name="Nishiyama T."/>
            <person name="Hasebe M."/>
            <person name="Maruyama T."/>
            <person name="Minagawa J."/>
            <person name="Obokata J."/>
            <person name="Shigenobu S."/>
        </authorList>
    </citation>
    <scope>NUCLEOTIDE SEQUENCE [LARGE SCALE GENOMIC DNA]</scope>
</reference>
<accession>A0AAV3XUX7</accession>
<evidence type="ECO:0000313" key="1">
    <source>
        <dbReference type="EMBL" id="GFN73825.1"/>
    </source>
</evidence>
<gene>
    <name evidence="1" type="ORF">PoB_000033100</name>
</gene>
<dbReference type="AlphaFoldDB" id="A0AAV3XUX7"/>
<name>A0AAV3XUX7_9GAST</name>
<dbReference type="EMBL" id="BLXT01000031">
    <property type="protein sequence ID" value="GFN73825.1"/>
    <property type="molecule type" value="Genomic_DNA"/>
</dbReference>
<keyword evidence="2" id="KW-1185">Reference proteome</keyword>
<organism evidence="1 2">
    <name type="scientific">Plakobranchus ocellatus</name>
    <dbReference type="NCBI Taxonomy" id="259542"/>
    <lineage>
        <taxon>Eukaryota</taxon>
        <taxon>Metazoa</taxon>
        <taxon>Spiralia</taxon>
        <taxon>Lophotrochozoa</taxon>
        <taxon>Mollusca</taxon>
        <taxon>Gastropoda</taxon>
        <taxon>Heterobranchia</taxon>
        <taxon>Euthyneura</taxon>
        <taxon>Panpulmonata</taxon>
        <taxon>Sacoglossa</taxon>
        <taxon>Placobranchoidea</taxon>
        <taxon>Plakobranchidae</taxon>
        <taxon>Plakobranchus</taxon>
    </lineage>
</organism>
<sequence length="93" mass="10430">MDTTVISRLMRNAFPGLTAQGLDTAFGAEVFYTCSAGTIGTTDVQYKYTRLHRHKLSLSRGYKSWESTSGGPRGQCHVHIVHCFWLTTVYHCT</sequence>
<dbReference type="Proteomes" id="UP000735302">
    <property type="component" value="Unassembled WGS sequence"/>
</dbReference>
<comment type="caution">
    <text evidence="1">The sequence shown here is derived from an EMBL/GenBank/DDBJ whole genome shotgun (WGS) entry which is preliminary data.</text>
</comment>
<proteinExistence type="predicted"/>
<evidence type="ECO:0000313" key="2">
    <source>
        <dbReference type="Proteomes" id="UP000735302"/>
    </source>
</evidence>